<comment type="caution">
    <text evidence="8">The sequence shown here is derived from an EMBL/GenBank/DDBJ whole genome shotgun (WGS) entry which is preliminary data.</text>
</comment>
<dbReference type="SUPFAM" id="SSF88659">
    <property type="entry name" value="Sigma3 and sigma4 domains of RNA polymerase sigma factors"/>
    <property type="match status" value="1"/>
</dbReference>
<gene>
    <name evidence="8" type="ORF">EWM59_10230</name>
</gene>
<keyword evidence="5" id="KW-0804">Transcription</keyword>
<dbReference type="GO" id="GO:0003677">
    <property type="term" value="F:DNA binding"/>
    <property type="evidence" value="ECO:0007669"/>
    <property type="project" value="UniProtKB-KW"/>
</dbReference>
<dbReference type="PANTHER" id="PTHR43133">
    <property type="entry name" value="RNA POLYMERASE ECF-TYPE SIGMA FACTO"/>
    <property type="match status" value="1"/>
</dbReference>
<dbReference type="CDD" id="cd06171">
    <property type="entry name" value="Sigma70_r4"/>
    <property type="match status" value="1"/>
</dbReference>
<dbReference type="Gene3D" id="1.10.10.10">
    <property type="entry name" value="Winged helix-like DNA-binding domain superfamily/Winged helix DNA-binding domain"/>
    <property type="match status" value="1"/>
</dbReference>
<sequence length="171" mass="20798">MTDEAAMQFVAGGDLDKAAILYERYKRPLYNFYLRFGVERDSSQDLTQQVFYRIIHYRSSFREGYEFRTWIYRIARNIYHDYLKDHSHNHKDLHENIELAEEENYDDEQYLLIQKALKKLPQEYQEVLTMSRYDELKYEEIADILNISVSLVKVRVHRGLKQLKEEYLKLN</sequence>
<dbReference type="InterPro" id="IPR036388">
    <property type="entry name" value="WH-like_DNA-bd_sf"/>
</dbReference>
<comment type="similarity">
    <text evidence="1">Belongs to the sigma-70 factor family. ECF subfamily.</text>
</comment>
<evidence type="ECO:0000313" key="9">
    <source>
        <dbReference type="Proteomes" id="UP000293162"/>
    </source>
</evidence>
<dbReference type="InterPro" id="IPR039425">
    <property type="entry name" value="RNA_pol_sigma-70-like"/>
</dbReference>
<dbReference type="Proteomes" id="UP000293162">
    <property type="component" value="Unassembled WGS sequence"/>
</dbReference>
<dbReference type="InterPro" id="IPR013324">
    <property type="entry name" value="RNA_pol_sigma_r3/r4-like"/>
</dbReference>
<reference evidence="8 9" key="1">
    <citation type="submission" date="2019-02" db="EMBL/GenBank/DDBJ databases">
        <title>Bacterial novel species Emticicia sp. 17J42-9 isolated from soil.</title>
        <authorList>
            <person name="Jung H.-Y."/>
        </authorList>
    </citation>
    <scope>NUCLEOTIDE SEQUENCE [LARGE SCALE GENOMIC DNA]</scope>
    <source>
        <strain evidence="8 9">17J42-9</strain>
    </source>
</reference>
<evidence type="ECO:0000313" key="8">
    <source>
        <dbReference type="EMBL" id="RYU95731.1"/>
    </source>
</evidence>
<dbReference type="InterPro" id="IPR013249">
    <property type="entry name" value="RNA_pol_sigma70_r4_t2"/>
</dbReference>
<name>A0A4Q5M0K1_9BACT</name>
<dbReference type="Pfam" id="PF04542">
    <property type="entry name" value="Sigma70_r2"/>
    <property type="match status" value="1"/>
</dbReference>
<feature type="domain" description="RNA polymerase sigma factor 70 region 4 type 2" evidence="7">
    <location>
        <begin position="112"/>
        <end position="163"/>
    </location>
</feature>
<evidence type="ECO:0000256" key="3">
    <source>
        <dbReference type="ARBA" id="ARBA00023082"/>
    </source>
</evidence>
<dbReference type="GO" id="GO:0016987">
    <property type="term" value="F:sigma factor activity"/>
    <property type="evidence" value="ECO:0007669"/>
    <property type="project" value="UniProtKB-KW"/>
</dbReference>
<dbReference type="InterPro" id="IPR014284">
    <property type="entry name" value="RNA_pol_sigma-70_dom"/>
</dbReference>
<proteinExistence type="inferred from homology"/>
<protein>
    <submittedName>
        <fullName evidence="8">Sigma-70 family RNA polymerase sigma factor</fullName>
    </submittedName>
</protein>
<dbReference type="Gene3D" id="1.10.1740.10">
    <property type="match status" value="1"/>
</dbReference>
<feature type="domain" description="RNA polymerase sigma-70 region 2" evidence="6">
    <location>
        <begin position="21"/>
        <end position="87"/>
    </location>
</feature>
<evidence type="ECO:0000256" key="1">
    <source>
        <dbReference type="ARBA" id="ARBA00010641"/>
    </source>
</evidence>
<dbReference type="InterPro" id="IPR013325">
    <property type="entry name" value="RNA_pol_sigma_r2"/>
</dbReference>
<evidence type="ECO:0000259" key="7">
    <source>
        <dbReference type="Pfam" id="PF08281"/>
    </source>
</evidence>
<keyword evidence="4" id="KW-0238">DNA-binding</keyword>
<evidence type="ECO:0000259" key="6">
    <source>
        <dbReference type="Pfam" id="PF04542"/>
    </source>
</evidence>
<dbReference type="InterPro" id="IPR007627">
    <property type="entry name" value="RNA_pol_sigma70_r2"/>
</dbReference>
<organism evidence="8 9">
    <name type="scientific">Emticicia agri</name>
    <dbReference type="NCBI Taxonomy" id="2492393"/>
    <lineage>
        <taxon>Bacteria</taxon>
        <taxon>Pseudomonadati</taxon>
        <taxon>Bacteroidota</taxon>
        <taxon>Cytophagia</taxon>
        <taxon>Cytophagales</taxon>
        <taxon>Leadbetterellaceae</taxon>
        <taxon>Emticicia</taxon>
    </lineage>
</organism>
<dbReference type="AlphaFoldDB" id="A0A4Q5M0K1"/>
<dbReference type="OrthoDB" id="9798255at2"/>
<dbReference type="GO" id="GO:0006352">
    <property type="term" value="P:DNA-templated transcription initiation"/>
    <property type="evidence" value="ECO:0007669"/>
    <property type="project" value="InterPro"/>
</dbReference>
<evidence type="ECO:0000256" key="4">
    <source>
        <dbReference type="ARBA" id="ARBA00023125"/>
    </source>
</evidence>
<dbReference type="RefSeq" id="WP_130020870.1">
    <property type="nucleotide sequence ID" value="NZ_SEWF01000012.1"/>
</dbReference>
<keyword evidence="2" id="KW-0805">Transcription regulation</keyword>
<dbReference type="EMBL" id="SEWF01000012">
    <property type="protein sequence ID" value="RYU95731.1"/>
    <property type="molecule type" value="Genomic_DNA"/>
</dbReference>
<keyword evidence="3" id="KW-0731">Sigma factor</keyword>
<evidence type="ECO:0000256" key="5">
    <source>
        <dbReference type="ARBA" id="ARBA00023163"/>
    </source>
</evidence>
<dbReference type="PANTHER" id="PTHR43133:SF8">
    <property type="entry name" value="RNA POLYMERASE SIGMA FACTOR HI_1459-RELATED"/>
    <property type="match status" value="1"/>
</dbReference>
<accession>A0A4Q5M0K1</accession>
<keyword evidence="9" id="KW-1185">Reference proteome</keyword>
<dbReference type="NCBIfam" id="TIGR02937">
    <property type="entry name" value="sigma70-ECF"/>
    <property type="match status" value="1"/>
</dbReference>
<dbReference type="SUPFAM" id="SSF88946">
    <property type="entry name" value="Sigma2 domain of RNA polymerase sigma factors"/>
    <property type="match status" value="1"/>
</dbReference>
<evidence type="ECO:0000256" key="2">
    <source>
        <dbReference type="ARBA" id="ARBA00023015"/>
    </source>
</evidence>
<dbReference type="Pfam" id="PF08281">
    <property type="entry name" value="Sigma70_r4_2"/>
    <property type="match status" value="1"/>
</dbReference>